<accession>A0AAV8Z2E5</accession>
<proteinExistence type="predicted"/>
<keyword evidence="3" id="KW-1185">Reference proteome</keyword>
<dbReference type="InterPro" id="IPR017853">
    <property type="entry name" value="GH"/>
</dbReference>
<dbReference type="Gene3D" id="3.20.20.80">
    <property type="entry name" value="Glycosidases"/>
    <property type="match status" value="1"/>
</dbReference>
<sequence length="73" mass="8041">MKTRDMYKVIFVIFPFSVCADTPVPSGLKFGVATAAYQIEGGWNASDGYGDENIAWNLIIGTLLYSANYEIIL</sequence>
<evidence type="ECO:0000313" key="2">
    <source>
        <dbReference type="EMBL" id="KAJ8958262.1"/>
    </source>
</evidence>
<gene>
    <name evidence="2" type="ORF">NQ318_017406</name>
</gene>
<keyword evidence="1" id="KW-0732">Signal</keyword>
<protein>
    <submittedName>
        <fullName evidence="2">Uncharacterized protein</fullName>
    </submittedName>
</protein>
<dbReference type="SUPFAM" id="SSF51445">
    <property type="entry name" value="(Trans)glycosidases"/>
    <property type="match status" value="1"/>
</dbReference>
<comment type="caution">
    <text evidence="2">The sequence shown here is derived from an EMBL/GenBank/DDBJ whole genome shotgun (WGS) entry which is preliminary data.</text>
</comment>
<dbReference type="EMBL" id="JAPWTK010000018">
    <property type="protein sequence ID" value="KAJ8958262.1"/>
    <property type="molecule type" value="Genomic_DNA"/>
</dbReference>
<feature type="signal peptide" evidence="1">
    <location>
        <begin position="1"/>
        <end position="20"/>
    </location>
</feature>
<evidence type="ECO:0000313" key="3">
    <source>
        <dbReference type="Proteomes" id="UP001162162"/>
    </source>
</evidence>
<feature type="chain" id="PRO_5043832677" evidence="1">
    <location>
        <begin position="21"/>
        <end position="73"/>
    </location>
</feature>
<dbReference type="AlphaFoldDB" id="A0AAV8Z2E5"/>
<dbReference type="Pfam" id="PF00232">
    <property type="entry name" value="Glyco_hydro_1"/>
    <property type="match status" value="1"/>
</dbReference>
<reference evidence="2" key="1">
    <citation type="journal article" date="2023" name="Insect Mol. Biol.">
        <title>Genome sequencing provides insights into the evolution of gene families encoding plant cell wall-degrading enzymes in longhorned beetles.</title>
        <authorList>
            <person name="Shin N.R."/>
            <person name="Okamura Y."/>
            <person name="Kirsch R."/>
            <person name="Pauchet Y."/>
        </authorList>
    </citation>
    <scope>NUCLEOTIDE SEQUENCE</scope>
    <source>
        <strain evidence="2">AMC_N1</strain>
    </source>
</reference>
<dbReference type="InterPro" id="IPR001360">
    <property type="entry name" value="Glyco_hydro_1"/>
</dbReference>
<evidence type="ECO:0000256" key="1">
    <source>
        <dbReference type="SAM" id="SignalP"/>
    </source>
</evidence>
<name>A0AAV8Z2E5_9CUCU</name>
<organism evidence="2 3">
    <name type="scientific">Aromia moschata</name>
    <dbReference type="NCBI Taxonomy" id="1265417"/>
    <lineage>
        <taxon>Eukaryota</taxon>
        <taxon>Metazoa</taxon>
        <taxon>Ecdysozoa</taxon>
        <taxon>Arthropoda</taxon>
        <taxon>Hexapoda</taxon>
        <taxon>Insecta</taxon>
        <taxon>Pterygota</taxon>
        <taxon>Neoptera</taxon>
        <taxon>Endopterygota</taxon>
        <taxon>Coleoptera</taxon>
        <taxon>Polyphaga</taxon>
        <taxon>Cucujiformia</taxon>
        <taxon>Chrysomeloidea</taxon>
        <taxon>Cerambycidae</taxon>
        <taxon>Cerambycinae</taxon>
        <taxon>Callichromatini</taxon>
        <taxon>Aromia</taxon>
    </lineage>
</organism>
<dbReference type="Proteomes" id="UP001162162">
    <property type="component" value="Unassembled WGS sequence"/>
</dbReference>